<evidence type="ECO:0000259" key="8">
    <source>
        <dbReference type="Pfam" id="PF20684"/>
    </source>
</evidence>
<evidence type="ECO:0000256" key="5">
    <source>
        <dbReference type="ARBA" id="ARBA00038359"/>
    </source>
</evidence>
<feature type="transmembrane region" description="Helical" evidence="7">
    <location>
        <begin position="159"/>
        <end position="182"/>
    </location>
</feature>
<feature type="transmembrane region" description="Helical" evidence="7">
    <location>
        <begin position="120"/>
        <end position="138"/>
    </location>
</feature>
<dbReference type="AlphaFoldDB" id="A0A9P9D7L3"/>
<feature type="compositionally biased region" description="Basic and acidic residues" evidence="6">
    <location>
        <begin position="363"/>
        <end position="379"/>
    </location>
</feature>
<feature type="domain" description="Rhodopsin" evidence="8">
    <location>
        <begin position="36"/>
        <end position="292"/>
    </location>
</feature>
<keyword evidence="3 7" id="KW-1133">Transmembrane helix</keyword>
<feature type="transmembrane region" description="Helical" evidence="7">
    <location>
        <begin position="20"/>
        <end position="38"/>
    </location>
</feature>
<evidence type="ECO:0000256" key="3">
    <source>
        <dbReference type="ARBA" id="ARBA00022989"/>
    </source>
</evidence>
<keyword evidence="2 7" id="KW-0812">Transmembrane</keyword>
<keyword evidence="10" id="KW-1185">Reference proteome</keyword>
<organism evidence="9 10">
    <name type="scientific">Dactylonectria estremocensis</name>
    <dbReference type="NCBI Taxonomy" id="1079267"/>
    <lineage>
        <taxon>Eukaryota</taxon>
        <taxon>Fungi</taxon>
        <taxon>Dikarya</taxon>
        <taxon>Ascomycota</taxon>
        <taxon>Pezizomycotina</taxon>
        <taxon>Sordariomycetes</taxon>
        <taxon>Hypocreomycetidae</taxon>
        <taxon>Hypocreales</taxon>
        <taxon>Nectriaceae</taxon>
        <taxon>Dactylonectria</taxon>
    </lineage>
</organism>
<protein>
    <recommendedName>
        <fullName evidence="8">Rhodopsin domain-containing protein</fullName>
    </recommendedName>
</protein>
<gene>
    <name evidence="9" type="ORF">B0J13DRAFT_590614</name>
</gene>
<dbReference type="PANTHER" id="PTHR33048">
    <property type="entry name" value="PTH11-LIKE INTEGRAL MEMBRANE PROTEIN (AFU_ORTHOLOGUE AFUA_5G11245)"/>
    <property type="match status" value="1"/>
</dbReference>
<comment type="similarity">
    <text evidence="5">Belongs to the SAT4 family.</text>
</comment>
<comment type="subcellular location">
    <subcellularLocation>
        <location evidence="1">Membrane</location>
        <topology evidence="1">Multi-pass membrane protein</topology>
    </subcellularLocation>
</comment>
<dbReference type="EMBL" id="JAGMUU010000043">
    <property type="protein sequence ID" value="KAH7114156.1"/>
    <property type="molecule type" value="Genomic_DNA"/>
</dbReference>
<evidence type="ECO:0000313" key="10">
    <source>
        <dbReference type="Proteomes" id="UP000717696"/>
    </source>
</evidence>
<evidence type="ECO:0000256" key="6">
    <source>
        <dbReference type="SAM" id="MobiDB-lite"/>
    </source>
</evidence>
<comment type="caution">
    <text evidence="9">The sequence shown here is derived from an EMBL/GenBank/DDBJ whole genome shotgun (WGS) entry which is preliminary data.</text>
</comment>
<feature type="compositionally biased region" description="Polar residues" evidence="6">
    <location>
        <begin position="383"/>
        <end position="392"/>
    </location>
</feature>
<dbReference type="PANTHER" id="PTHR33048:SF19">
    <property type="entry name" value="MEMBRANE PROTEIN PTH11-LIKE, PUTATIVE (AFU_ORTHOLOGUE AFUA_1G14080)-RELATED"/>
    <property type="match status" value="1"/>
</dbReference>
<evidence type="ECO:0000256" key="7">
    <source>
        <dbReference type="SAM" id="Phobius"/>
    </source>
</evidence>
<dbReference type="InterPro" id="IPR052337">
    <property type="entry name" value="SAT4-like"/>
</dbReference>
<feature type="transmembrane region" description="Helical" evidence="7">
    <location>
        <begin position="277"/>
        <end position="298"/>
    </location>
</feature>
<feature type="transmembrane region" description="Helical" evidence="7">
    <location>
        <begin position="54"/>
        <end position="73"/>
    </location>
</feature>
<keyword evidence="4 7" id="KW-0472">Membrane</keyword>
<dbReference type="OrthoDB" id="5398233at2759"/>
<accession>A0A9P9D7L3</accession>
<dbReference type="GO" id="GO:0016020">
    <property type="term" value="C:membrane"/>
    <property type="evidence" value="ECO:0007669"/>
    <property type="project" value="UniProtKB-SubCell"/>
</dbReference>
<sequence length="435" mass="48569">MAFYSEAPEARPFSKDKPTLLMSWWITLFCIVIILLRLSGRYIRVEKLLREDKIIAAALLPLVMRAVCVHFVLRYGTNNVRLDGLDLTQDEINKRVIGSHLVLASRVFYAAMQVSLSLSFPFQPLILLTNTPYSLWIIKSTTLEFFSRLAMATRKKSHALMTLIMRWTLVATFIAVIISNLAECQPFTHYWQVKPDPGGKCRQGFAQLVTMGACNVITDIFLVAFPIPIILLSQIATKRKVLLVMLFSMGLIIVGITLYRVPYIIQQNGRQVDRTMWASVEILTSTAVGNTVALGSFLRDSGIKRKKFDGADSYSGYSGSRSQSQPTKLTHTAARNWEEESEDGQPGKTSEGLWSSSRGASHAHADSISKLDGSRKSGERPVSPTQSHDSLITRDQLQASVEIPCAEFPYRPPSAIIEGGSRDLQQANTLRRSHM</sequence>
<dbReference type="InterPro" id="IPR049326">
    <property type="entry name" value="Rhodopsin_dom_fungi"/>
</dbReference>
<dbReference type="Pfam" id="PF20684">
    <property type="entry name" value="Fung_rhodopsin"/>
    <property type="match status" value="1"/>
</dbReference>
<feature type="compositionally biased region" description="Low complexity" evidence="6">
    <location>
        <begin position="313"/>
        <end position="325"/>
    </location>
</feature>
<evidence type="ECO:0000313" key="9">
    <source>
        <dbReference type="EMBL" id="KAH7114156.1"/>
    </source>
</evidence>
<evidence type="ECO:0000256" key="1">
    <source>
        <dbReference type="ARBA" id="ARBA00004141"/>
    </source>
</evidence>
<dbReference type="Proteomes" id="UP000717696">
    <property type="component" value="Unassembled WGS sequence"/>
</dbReference>
<name>A0A9P9D7L3_9HYPO</name>
<feature type="region of interest" description="Disordered" evidence="6">
    <location>
        <begin position="311"/>
        <end position="392"/>
    </location>
</feature>
<evidence type="ECO:0000256" key="4">
    <source>
        <dbReference type="ARBA" id="ARBA00023136"/>
    </source>
</evidence>
<feature type="transmembrane region" description="Helical" evidence="7">
    <location>
        <begin position="205"/>
        <end position="229"/>
    </location>
</feature>
<feature type="transmembrane region" description="Helical" evidence="7">
    <location>
        <begin position="241"/>
        <end position="265"/>
    </location>
</feature>
<evidence type="ECO:0000256" key="2">
    <source>
        <dbReference type="ARBA" id="ARBA00022692"/>
    </source>
</evidence>
<reference evidence="9" key="1">
    <citation type="journal article" date="2021" name="Nat. Commun.">
        <title>Genetic determinants of endophytism in the Arabidopsis root mycobiome.</title>
        <authorList>
            <person name="Mesny F."/>
            <person name="Miyauchi S."/>
            <person name="Thiergart T."/>
            <person name="Pickel B."/>
            <person name="Atanasova L."/>
            <person name="Karlsson M."/>
            <person name="Huettel B."/>
            <person name="Barry K.W."/>
            <person name="Haridas S."/>
            <person name="Chen C."/>
            <person name="Bauer D."/>
            <person name="Andreopoulos W."/>
            <person name="Pangilinan J."/>
            <person name="LaButti K."/>
            <person name="Riley R."/>
            <person name="Lipzen A."/>
            <person name="Clum A."/>
            <person name="Drula E."/>
            <person name="Henrissat B."/>
            <person name="Kohler A."/>
            <person name="Grigoriev I.V."/>
            <person name="Martin F.M."/>
            <person name="Hacquard S."/>
        </authorList>
    </citation>
    <scope>NUCLEOTIDE SEQUENCE</scope>
    <source>
        <strain evidence="9">MPI-CAGE-AT-0021</strain>
    </source>
</reference>
<proteinExistence type="inferred from homology"/>